<feature type="transmembrane region" description="Helical" evidence="8">
    <location>
        <begin position="6"/>
        <end position="31"/>
    </location>
</feature>
<evidence type="ECO:0000256" key="2">
    <source>
        <dbReference type="ARBA" id="ARBA00022475"/>
    </source>
</evidence>
<dbReference type="PANTHER" id="PTHR30625:SF11">
    <property type="entry name" value="MOTA_TOLQ_EXBB PROTON CHANNEL DOMAIN-CONTAINING PROTEIN"/>
    <property type="match status" value="1"/>
</dbReference>
<protein>
    <submittedName>
        <fullName evidence="10">MotA/TolQ/ExbB proton channel family protein</fullName>
    </submittedName>
</protein>
<name>A0A7V2T1K1_LEUMU</name>
<dbReference type="InterPro" id="IPR050790">
    <property type="entry name" value="ExbB/TolQ_transport"/>
</dbReference>
<feature type="transmembrane region" description="Helical" evidence="8">
    <location>
        <begin position="106"/>
        <end position="130"/>
    </location>
</feature>
<dbReference type="PANTHER" id="PTHR30625">
    <property type="entry name" value="PROTEIN TOLQ"/>
    <property type="match status" value="1"/>
</dbReference>
<keyword evidence="5 8" id="KW-0472">Membrane</keyword>
<evidence type="ECO:0000313" key="10">
    <source>
        <dbReference type="EMBL" id="HFC91719.1"/>
    </source>
</evidence>
<evidence type="ECO:0000256" key="8">
    <source>
        <dbReference type="SAM" id="Phobius"/>
    </source>
</evidence>
<evidence type="ECO:0000259" key="9">
    <source>
        <dbReference type="Pfam" id="PF01618"/>
    </source>
</evidence>
<sequence>MFEFIIAGGILIIPIILISILAMAIISALFISLSEKKVIPDGTTNIARKLALSGRTTPAQINKLREDSLLGRVLATGLENAHLPRHVLKESIEETGRHVIHAMDKYMTTLGTIAAIAPLLGLLGTVVGMINVFSVITSQGVGSPTELAGGISQALITTAAGISVAVPALIFHRYFRSKINDYAIEMEKETMKLIDTINRKGSNPPASSAAPAPSAAVQAAKQRLMEQQQANARQQRAKGNLV</sequence>
<evidence type="ECO:0000256" key="7">
    <source>
        <dbReference type="SAM" id="MobiDB-lite"/>
    </source>
</evidence>
<dbReference type="InterPro" id="IPR002898">
    <property type="entry name" value="MotA_ExbB_proton_chnl"/>
</dbReference>
<dbReference type="AlphaFoldDB" id="A0A7V2T1K1"/>
<reference evidence="10" key="1">
    <citation type="journal article" date="2020" name="mSystems">
        <title>Genome- and Community-Level Interaction Insights into Carbon Utilization and Element Cycling Functions of Hydrothermarchaeota in Hydrothermal Sediment.</title>
        <authorList>
            <person name="Zhou Z."/>
            <person name="Liu Y."/>
            <person name="Xu W."/>
            <person name="Pan J."/>
            <person name="Luo Z.H."/>
            <person name="Li M."/>
        </authorList>
    </citation>
    <scope>NUCLEOTIDE SEQUENCE [LARGE SCALE GENOMIC DNA]</scope>
    <source>
        <strain evidence="10">HyVt-493</strain>
    </source>
</reference>
<evidence type="ECO:0000256" key="4">
    <source>
        <dbReference type="ARBA" id="ARBA00022989"/>
    </source>
</evidence>
<proteinExistence type="inferred from homology"/>
<comment type="subcellular location">
    <subcellularLocation>
        <location evidence="1">Cell membrane</location>
        <topology evidence="1">Multi-pass membrane protein</topology>
    </subcellularLocation>
    <subcellularLocation>
        <location evidence="6">Membrane</location>
        <topology evidence="6">Multi-pass membrane protein</topology>
    </subcellularLocation>
</comment>
<keyword evidence="4 8" id="KW-1133">Transmembrane helix</keyword>
<evidence type="ECO:0000256" key="1">
    <source>
        <dbReference type="ARBA" id="ARBA00004651"/>
    </source>
</evidence>
<evidence type="ECO:0000256" key="5">
    <source>
        <dbReference type="ARBA" id="ARBA00023136"/>
    </source>
</evidence>
<keyword evidence="3 8" id="KW-0812">Transmembrane</keyword>
<evidence type="ECO:0000256" key="6">
    <source>
        <dbReference type="RuleBase" id="RU004057"/>
    </source>
</evidence>
<dbReference type="EMBL" id="DRMS01000114">
    <property type="protein sequence ID" value="HFC91719.1"/>
    <property type="molecule type" value="Genomic_DNA"/>
</dbReference>
<dbReference type="Proteomes" id="UP000885750">
    <property type="component" value="Unassembled WGS sequence"/>
</dbReference>
<dbReference type="Pfam" id="PF01618">
    <property type="entry name" value="MotA_ExbB"/>
    <property type="match status" value="1"/>
</dbReference>
<comment type="similarity">
    <text evidence="6">Belongs to the exbB/tolQ family.</text>
</comment>
<organism evidence="10">
    <name type="scientific">Leucothrix mucor</name>
    <dbReference type="NCBI Taxonomy" id="45248"/>
    <lineage>
        <taxon>Bacteria</taxon>
        <taxon>Pseudomonadati</taxon>
        <taxon>Pseudomonadota</taxon>
        <taxon>Gammaproteobacteria</taxon>
        <taxon>Thiotrichales</taxon>
        <taxon>Thiotrichaceae</taxon>
        <taxon>Leucothrix</taxon>
    </lineage>
</organism>
<dbReference type="GO" id="GO:0005886">
    <property type="term" value="C:plasma membrane"/>
    <property type="evidence" value="ECO:0007669"/>
    <property type="project" value="UniProtKB-SubCell"/>
</dbReference>
<evidence type="ECO:0000256" key="3">
    <source>
        <dbReference type="ARBA" id="ARBA00022692"/>
    </source>
</evidence>
<keyword evidence="2" id="KW-1003">Cell membrane</keyword>
<keyword evidence="6" id="KW-0813">Transport</keyword>
<dbReference type="GO" id="GO:0017038">
    <property type="term" value="P:protein import"/>
    <property type="evidence" value="ECO:0007669"/>
    <property type="project" value="TreeGrafter"/>
</dbReference>
<comment type="caution">
    <text evidence="10">The sequence shown here is derived from an EMBL/GenBank/DDBJ whole genome shotgun (WGS) entry which is preliminary data.</text>
</comment>
<feature type="transmembrane region" description="Helical" evidence="8">
    <location>
        <begin position="150"/>
        <end position="171"/>
    </location>
</feature>
<feature type="domain" description="MotA/TolQ/ExbB proton channel" evidence="9">
    <location>
        <begin position="67"/>
        <end position="187"/>
    </location>
</feature>
<gene>
    <name evidence="10" type="ORF">ENJ51_02780</name>
</gene>
<accession>A0A7V2T1K1</accession>
<keyword evidence="6" id="KW-0653">Protein transport</keyword>
<feature type="region of interest" description="Disordered" evidence="7">
    <location>
        <begin position="220"/>
        <end position="242"/>
    </location>
</feature>